<accession>A0A4Q2IV15</accession>
<comment type="similarity">
    <text evidence="1">Belongs to the LysR transcriptional regulatory family.</text>
</comment>
<dbReference type="PANTHER" id="PTHR30126">
    <property type="entry name" value="HTH-TYPE TRANSCRIPTIONAL REGULATOR"/>
    <property type="match status" value="1"/>
</dbReference>
<dbReference type="GO" id="GO:0000976">
    <property type="term" value="F:transcription cis-regulatory region binding"/>
    <property type="evidence" value="ECO:0007669"/>
    <property type="project" value="TreeGrafter"/>
</dbReference>
<reference evidence="6 7" key="1">
    <citation type="submission" date="2019-01" db="EMBL/GenBank/DDBJ databases">
        <title>Sphingomonas mucosissima sp. nov. and Sphingomonas desiccabilis sp. nov., from biological soil crusts in the Colorado Plateau, USA.</title>
        <authorList>
            <person name="Zhu D."/>
        </authorList>
    </citation>
    <scope>NUCLEOTIDE SEQUENCE [LARGE SCALE GENOMIC DNA]</scope>
    <source>
        <strain evidence="6 7">CP1D</strain>
    </source>
</reference>
<dbReference type="InterPro" id="IPR005119">
    <property type="entry name" value="LysR_subst-bd"/>
</dbReference>
<dbReference type="PANTHER" id="PTHR30126:SF98">
    <property type="entry name" value="HTH-TYPE TRANSCRIPTIONAL ACTIVATOR BAUR"/>
    <property type="match status" value="1"/>
</dbReference>
<dbReference type="Gene3D" id="1.10.10.10">
    <property type="entry name" value="Winged helix-like DNA-binding domain superfamily/Winged helix DNA-binding domain"/>
    <property type="match status" value="2"/>
</dbReference>
<dbReference type="Gene3D" id="3.40.190.290">
    <property type="match status" value="1"/>
</dbReference>
<proteinExistence type="inferred from homology"/>
<dbReference type="PROSITE" id="PS50931">
    <property type="entry name" value="HTH_LYSR"/>
    <property type="match status" value="2"/>
</dbReference>
<dbReference type="AlphaFoldDB" id="A0A4Q2IV15"/>
<keyword evidence="2" id="KW-0805">Transcription regulation</keyword>
<dbReference type="SUPFAM" id="SSF53850">
    <property type="entry name" value="Periplasmic binding protein-like II"/>
    <property type="match status" value="1"/>
</dbReference>
<keyword evidence="3" id="KW-0238">DNA-binding</keyword>
<sequence>MTADQLNLRHLRATLAVIRHGSVSAAAAEVALSQPALTQGLAKLEAALGTSLFERRHDGMLVTEAGRIIGARVEAAAAFLQEGMRVLRRRQGARGFQRADLLLTMTQIRALVATAREGSFAGAARACGVSQPAIHGAIRDTERLCGLALVERRGRGIVLTSAGARLARAGRLALGELGSALDEIAALGGERRGRIAIGAMPLARAWLLPTAIARHHAEAPDMRFDVAEGSHAELIEPLRDGEFDVLVGAIREPSPGPDVVQEALFDDRLAIFGRAGHPLAGTQPDVAGLAQQPWLAPREGTPLRSRWEEIFTSAGVPLPAVRIECGSVMMLRGLMLEGHHLTLLSPDQLWLELRSGLLCEIAPAPAPAHRTIGLTTRAGWRPTDAQESFLATLRACSAVSALQETQ</sequence>
<dbReference type="OrthoDB" id="7840053at2"/>
<dbReference type="InterPro" id="IPR000847">
    <property type="entry name" value="LysR_HTH_N"/>
</dbReference>
<feature type="domain" description="HTH lysR-type" evidence="5">
    <location>
        <begin position="103"/>
        <end position="160"/>
    </location>
</feature>
<keyword evidence="4" id="KW-0804">Transcription</keyword>
<dbReference type="SUPFAM" id="SSF46785">
    <property type="entry name" value="Winged helix' DNA-binding domain"/>
    <property type="match status" value="2"/>
</dbReference>
<evidence type="ECO:0000256" key="1">
    <source>
        <dbReference type="ARBA" id="ARBA00009437"/>
    </source>
</evidence>
<dbReference type="InterPro" id="IPR036390">
    <property type="entry name" value="WH_DNA-bd_sf"/>
</dbReference>
<dbReference type="Pfam" id="PF00126">
    <property type="entry name" value="HTH_1"/>
    <property type="match status" value="2"/>
</dbReference>
<feature type="domain" description="HTH lysR-type" evidence="5">
    <location>
        <begin position="6"/>
        <end position="63"/>
    </location>
</feature>
<dbReference type="EMBL" id="SDPT01000002">
    <property type="protein sequence ID" value="RXZ32029.1"/>
    <property type="molecule type" value="Genomic_DNA"/>
</dbReference>
<evidence type="ECO:0000259" key="5">
    <source>
        <dbReference type="PROSITE" id="PS50931"/>
    </source>
</evidence>
<name>A0A4Q2IV15_9SPHN</name>
<keyword evidence="7" id="KW-1185">Reference proteome</keyword>
<comment type="caution">
    <text evidence="6">The sequence shown here is derived from an EMBL/GenBank/DDBJ whole genome shotgun (WGS) entry which is preliminary data.</text>
</comment>
<gene>
    <name evidence="6" type="ORF">EO081_12680</name>
</gene>
<protein>
    <submittedName>
        <fullName evidence="6">LysR family transcriptional regulator</fullName>
    </submittedName>
</protein>
<evidence type="ECO:0000256" key="3">
    <source>
        <dbReference type="ARBA" id="ARBA00023125"/>
    </source>
</evidence>
<evidence type="ECO:0000313" key="7">
    <source>
        <dbReference type="Proteomes" id="UP000292347"/>
    </source>
</evidence>
<evidence type="ECO:0000256" key="2">
    <source>
        <dbReference type="ARBA" id="ARBA00023015"/>
    </source>
</evidence>
<dbReference type="GO" id="GO:0003700">
    <property type="term" value="F:DNA-binding transcription factor activity"/>
    <property type="evidence" value="ECO:0007669"/>
    <property type="project" value="InterPro"/>
</dbReference>
<dbReference type="RefSeq" id="WP_129342243.1">
    <property type="nucleotide sequence ID" value="NZ_JACIDD010000002.1"/>
</dbReference>
<evidence type="ECO:0000313" key="6">
    <source>
        <dbReference type="EMBL" id="RXZ32029.1"/>
    </source>
</evidence>
<dbReference type="Proteomes" id="UP000292347">
    <property type="component" value="Unassembled WGS sequence"/>
</dbReference>
<evidence type="ECO:0000256" key="4">
    <source>
        <dbReference type="ARBA" id="ARBA00023163"/>
    </source>
</evidence>
<dbReference type="PRINTS" id="PR00039">
    <property type="entry name" value="HTHLYSR"/>
</dbReference>
<dbReference type="Pfam" id="PF03466">
    <property type="entry name" value="LysR_substrate"/>
    <property type="match status" value="1"/>
</dbReference>
<dbReference type="InterPro" id="IPR036388">
    <property type="entry name" value="WH-like_DNA-bd_sf"/>
</dbReference>
<organism evidence="6 7">
    <name type="scientific">Sphingomonas desiccabilis</name>
    <dbReference type="NCBI Taxonomy" id="429134"/>
    <lineage>
        <taxon>Bacteria</taxon>
        <taxon>Pseudomonadati</taxon>
        <taxon>Pseudomonadota</taxon>
        <taxon>Alphaproteobacteria</taxon>
        <taxon>Sphingomonadales</taxon>
        <taxon>Sphingomonadaceae</taxon>
        <taxon>Sphingomonas</taxon>
    </lineage>
</organism>